<dbReference type="OrthoDB" id="384391at2"/>
<comment type="caution">
    <text evidence="2">The sequence shown here is derived from an EMBL/GenBank/DDBJ whole genome shotgun (WGS) entry which is preliminary data.</text>
</comment>
<keyword evidence="1" id="KW-0812">Transmembrane</keyword>
<name>A0A397S0U6_9MOLU</name>
<feature type="transmembrane region" description="Helical" evidence="1">
    <location>
        <begin position="105"/>
        <end position="124"/>
    </location>
</feature>
<dbReference type="Proteomes" id="UP000266506">
    <property type="component" value="Unassembled WGS sequence"/>
</dbReference>
<dbReference type="Pfam" id="PF14808">
    <property type="entry name" value="TMEM164"/>
    <property type="match status" value="1"/>
</dbReference>
<protein>
    <submittedName>
        <fullName evidence="2">Putative membrane protein YwaF</fullName>
    </submittedName>
</protein>
<keyword evidence="3" id="KW-1185">Reference proteome</keyword>
<organism evidence="2 3">
    <name type="scientific">Anaeroplasma bactoclasticum</name>
    <dbReference type="NCBI Taxonomy" id="2088"/>
    <lineage>
        <taxon>Bacteria</taxon>
        <taxon>Bacillati</taxon>
        <taxon>Mycoplasmatota</taxon>
        <taxon>Mollicutes</taxon>
        <taxon>Anaeroplasmatales</taxon>
        <taxon>Anaeroplasmataceae</taxon>
        <taxon>Anaeroplasma</taxon>
    </lineage>
</organism>
<feature type="transmembrane region" description="Helical" evidence="1">
    <location>
        <begin position="216"/>
        <end position="237"/>
    </location>
</feature>
<dbReference type="AlphaFoldDB" id="A0A397S0U6"/>
<evidence type="ECO:0000313" key="2">
    <source>
        <dbReference type="EMBL" id="RIA75814.1"/>
    </source>
</evidence>
<feature type="transmembrane region" description="Helical" evidence="1">
    <location>
        <begin position="171"/>
        <end position="196"/>
    </location>
</feature>
<dbReference type="EMBL" id="QXEV01000010">
    <property type="protein sequence ID" value="RIA75814.1"/>
    <property type="molecule type" value="Genomic_DNA"/>
</dbReference>
<proteinExistence type="predicted"/>
<keyword evidence="1" id="KW-0472">Membrane</keyword>
<accession>A0A397S0U6</accession>
<evidence type="ECO:0000256" key="1">
    <source>
        <dbReference type="SAM" id="Phobius"/>
    </source>
</evidence>
<sequence>MDFFSDRFAYPVCGMYSLGHFIFVLIIGILIVLGVNLSKNLTKEGLRKQTLIIMIILWALEIFKIGFNHLKGYFGWDNWVPLAFCSLLLYAGWLSLSKNEVIHKMGVTWIIVGGLIGGASYLLYPSTSLTEVQAFHFLAFHGMGYHGTMVYLGILYFIHGDVEISVKNFKYYFLFLFVVFPIVIALDYIFGVNLMFFRDAYNLHDFVKAVNAWNQPIYTCIVVLFYLVLPYFLIYGIDKVGDFIHKKKENTLFTETEVKE</sequence>
<feature type="transmembrane region" description="Helical" evidence="1">
    <location>
        <begin position="79"/>
        <end position="96"/>
    </location>
</feature>
<keyword evidence="1" id="KW-1133">Transmembrane helix</keyword>
<gene>
    <name evidence="2" type="ORF">EI71_01111</name>
</gene>
<dbReference type="RefSeq" id="WP_119016254.1">
    <property type="nucleotide sequence ID" value="NZ_QXEV01000010.1"/>
</dbReference>
<reference evidence="2 3" key="1">
    <citation type="submission" date="2018-08" db="EMBL/GenBank/DDBJ databases">
        <title>Genomic Encyclopedia of Archaeal and Bacterial Type Strains, Phase II (KMG-II): from individual species to whole genera.</title>
        <authorList>
            <person name="Goeker M."/>
        </authorList>
    </citation>
    <scope>NUCLEOTIDE SEQUENCE [LARGE SCALE GENOMIC DNA]</scope>
    <source>
        <strain evidence="2 3">ATCC 27112</strain>
    </source>
</reference>
<evidence type="ECO:0000313" key="3">
    <source>
        <dbReference type="Proteomes" id="UP000266506"/>
    </source>
</evidence>
<feature type="transmembrane region" description="Helical" evidence="1">
    <location>
        <begin position="50"/>
        <end position="67"/>
    </location>
</feature>
<feature type="transmembrane region" description="Helical" evidence="1">
    <location>
        <begin position="20"/>
        <end position="38"/>
    </location>
</feature>
<feature type="transmembrane region" description="Helical" evidence="1">
    <location>
        <begin position="136"/>
        <end position="159"/>
    </location>
</feature>
<dbReference type="InParanoid" id="A0A397S0U6"/>